<name>A0AAV4ASF6_9GAST</name>
<sequence>MQRSWGKFTEEVDHVIPLSSAVRSLAQQGPMDHIAEKQRKDRYISHMIDWLQGDEPDEGILALASPPLNHMWINRQLFSIIEGTLYRADPEDRGVQLVVPQHLQ</sequence>
<evidence type="ECO:0000313" key="1">
    <source>
        <dbReference type="EMBL" id="GFO09508.1"/>
    </source>
</evidence>
<organism evidence="1 2">
    <name type="scientific">Plakobranchus ocellatus</name>
    <dbReference type="NCBI Taxonomy" id="259542"/>
    <lineage>
        <taxon>Eukaryota</taxon>
        <taxon>Metazoa</taxon>
        <taxon>Spiralia</taxon>
        <taxon>Lophotrochozoa</taxon>
        <taxon>Mollusca</taxon>
        <taxon>Gastropoda</taxon>
        <taxon>Heterobranchia</taxon>
        <taxon>Euthyneura</taxon>
        <taxon>Panpulmonata</taxon>
        <taxon>Sacoglossa</taxon>
        <taxon>Placobranchoidea</taxon>
        <taxon>Plakobranchidae</taxon>
        <taxon>Plakobranchus</taxon>
    </lineage>
</organism>
<reference evidence="1 2" key="1">
    <citation type="journal article" date="2021" name="Elife">
        <title>Chloroplast acquisition without the gene transfer in kleptoplastic sea slugs, Plakobranchus ocellatus.</title>
        <authorList>
            <person name="Maeda T."/>
            <person name="Takahashi S."/>
            <person name="Yoshida T."/>
            <person name="Shimamura S."/>
            <person name="Takaki Y."/>
            <person name="Nagai Y."/>
            <person name="Toyoda A."/>
            <person name="Suzuki Y."/>
            <person name="Arimoto A."/>
            <person name="Ishii H."/>
            <person name="Satoh N."/>
            <person name="Nishiyama T."/>
            <person name="Hasebe M."/>
            <person name="Maruyama T."/>
            <person name="Minagawa J."/>
            <person name="Obokata J."/>
            <person name="Shigenobu S."/>
        </authorList>
    </citation>
    <scope>NUCLEOTIDE SEQUENCE [LARGE SCALE GENOMIC DNA]</scope>
</reference>
<dbReference type="Proteomes" id="UP000735302">
    <property type="component" value="Unassembled WGS sequence"/>
</dbReference>
<gene>
    <name evidence="1" type="ORF">PoB_003601300</name>
</gene>
<accession>A0AAV4ASF6</accession>
<proteinExistence type="predicted"/>
<protein>
    <submittedName>
        <fullName evidence="1">Uncharacterized protein</fullName>
    </submittedName>
</protein>
<comment type="caution">
    <text evidence="1">The sequence shown here is derived from an EMBL/GenBank/DDBJ whole genome shotgun (WGS) entry which is preliminary data.</text>
</comment>
<evidence type="ECO:0000313" key="2">
    <source>
        <dbReference type="Proteomes" id="UP000735302"/>
    </source>
</evidence>
<dbReference type="AlphaFoldDB" id="A0AAV4ASF6"/>
<dbReference type="EMBL" id="BLXT01004106">
    <property type="protein sequence ID" value="GFO09508.1"/>
    <property type="molecule type" value="Genomic_DNA"/>
</dbReference>
<keyword evidence="2" id="KW-1185">Reference proteome</keyword>